<dbReference type="Proteomes" id="UP001497497">
    <property type="component" value="Unassembled WGS sequence"/>
</dbReference>
<keyword evidence="1" id="KW-1133">Transmembrane helix</keyword>
<comment type="caution">
    <text evidence="2">The sequence shown here is derived from an EMBL/GenBank/DDBJ whole genome shotgun (WGS) entry which is preliminary data.</text>
</comment>
<feature type="non-terminal residue" evidence="2">
    <location>
        <position position="56"/>
    </location>
</feature>
<keyword evidence="1" id="KW-0472">Membrane</keyword>
<organism evidence="2 3">
    <name type="scientific">Lymnaea stagnalis</name>
    <name type="common">Great pond snail</name>
    <name type="synonym">Helix stagnalis</name>
    <dbReference type="NCBI Taxonomy" id="6523"/>
    <lineage>
        <taxon>Eukaryota</taxon>
        <taxon>Metazoa</taxon>
        <taxon>Spiralia</taxon>
        <taxon>Lophotrochozoa</taxon>
        <taxon>Mollusca</taxon>
        <taxon>Gastropoda</taxon>
        <taxon>Heterobranchia</taxon>
        <taxon>Euthyneura</taxon>
        <taxon>Panpulmonata</taxon>
        <taxon>Hygrophila</taxon>
        <taxon>Lymnaeoidea</taxon>
        <taxon>Lymnaeidae</taxon>
        <taxon>Lymnaea</taxon>
    </lineage>
</organism>
<feature type="transmembrane region" description="Helical" evidence="1">
    <location>
        <begin position="33"/>
        <end position="52"/>
    </location>
</feature>
<dbReference type="AlphaFoldDB" id="A0AAV2HRQ0"/>
<accession>A0AAV2HRQ0</accession>
<protein>
    <submittedName>
        <fullName evidence="2">Uncharacterized protein</fullName>
    </submittedName>
</protein>
<proteinExistence type="predicted"/>
<gene>
    <name evidence="2" type="ORF">GSLYS_00008946001</name>
</gene>
<dbReference type="EMBL" id="CAXITT010000188">
    <property type="protein sequence ID" value="CAL1534986.1"/>
    <property type="molecule type" value="Genomic_DNA"/>
</dbReference>
<keyword evidence="1" id="KW-0812">Transmembrane</keyword>
<reference evidence="2 3" key="1">
    <citation type="submission" date="2024-04" db="EMBL/GenBank/DDBJ databases">
        <authorList>
            <consortium name="Genoscope - CEA"/>
            <person name="William W."/>
        </authorList>
    </citation>
    <scope>NUCLEOTIDE SEQUENCE [LARGE SCALE GENOMIC DNA]</scope>
</reference>
<evidence type="ECO:0000256" key="1">
    <source>
        <dbReference type="SAM" id="Phobius"/>
    </source>
</evidence>
<evidence type="ECO:0000313" key="2">
    <source>
        <dbReference type="EMBL" id="CAL1534986.1"/>
    </source>
</evidence>
<evidence type="ECO:0000313" key="3">
    <source>
        <dbReference type="Proteomes" id="UP001497497"/>
    </source>
</evidence>
<keyword evidence="3" id="KW-1185">Reference proteome</keyword>
<name>A0AAV2HRQ0_LYMST</name>
<sequence>MSTQVWNWSALCRHGEDMLSWDGKDFGHCFEQVAILFPSHAVLAIISVYHFGRRQT</sequence>